<reference evidence="1 2" key="1">
    <citation type="submission" date="2019-03" db="EMBL/GenBank/DDBJ databases">
        <title>First draft genome of Liparis tanakae, snailfish: a comprehensive survey of snailfish specific genes.</title>
        <authorList>
            <person name="Kim W."/>
            <person name="Song I."/>
            <person name="Jeong J.-H."/>
            <person name="Kim D."/>
            <person name="Kim S."/>
            <person name="Ryu S."/>
            <person name="Song J.Y."/>
            <person name="Lee S.K."/>
        </authorList>
    </citation>
    <scope>NUCLEOTIDE SEQUENCE [LARGE SCALE GENOMIC DNA]</scope>
    <source>
        <tissue evidence="1">Muscle</tissue>
    </source>
</reference>
<protein>
    <submittedName>
        <fullName evidence="1">Uncharacterized protein</fullName>
    </submittedName>
</protein>
<proteinExistence type="predicted"/>
<gene>
    <name evidence="1" type="ORF">EYF80_023139</name>
</gene>
<organism evidence="1 2">
    <name type="scientific">Liparis tanakae</name>
    <name type="common">Tanaka's snailfish</name>
    <dbReference type="NCBI Taxonomy" id="230148"/>
    <lineage>
        <taxon>Eukaryota</taxon>
        <taxon>Metazoa</taxon>
        <taxon>Chordata</taxon>
        <taxon>Craniata</taxon>
        <taxon>Vertebrata</taxon>
        <taxon>Euteleostomi</taxon>
        <taxon>Actinopterygii</taxon>
        <taxon>Neopterygii</taxon>
        <taxon>Teleostei</taxon>
        <taxon>Neoteleostei</taxon>
        <taxon>Acanthomorphata</taxon>
        <taxon>Eupercaria</taxon>
        <taxon>Perciformes</taxon>
        <taxon>Cottioidei</taxon>
        <taxon>Cottales</taxon>
        <taxon>Liparidae</taxon>
        <taxon>Liparis</taxon>
    </lineage>
</organism>
<comment type="caution">
    <text evidence="1">The sequence shown here is derived from an EMBL/GenBank/DDBJ whole genome shotgun (WGS) entry which is preliminary data.</text>
</comment>
<sequence length="73" mass="7760">MPTLSASRAADPCGAAFSRVDATSWDAGSPVFCLSAEDSSRGSERNGKDLLGLIKLDRERTDCSSVPNETLLR</sequence>
<dbReference type="EMBL" id="SRLO01000216">
    <property type="protein sequence ID" value="TNN66605.1"/>
    <property type="molecule type" value="Genomic_DNA"/>
</dbReference>
<dbReference type="Proteomes" id="UP000314294">
    <property type="component" value="Unassembled WGS sequence"/>
</dbReference>
<evidence type="ECO:0000313" key="1">
    <source>
        <dbReference type="EMBL" id="TNN66605.1"/>
    </source>
</evidence>
<keyword evidence="2" id="KW-1185">Reference proteome</keyword>
<name>A0A4Z2HMU0_9TELE</name>
<accession>A0A4Z2HMU0</accession>
<evidence type="ECO:0000313" key="2">
    <source>
        <dbReference type="Proteomes" id="UP000314294"/>
    </source>
</evidence>
<dbReference type="AlphaFoldDB" id="A0A4Z2HMU0"/>